<dbReference type="AlphaFoldDB" id="A0A9J5ZQ87"/>
<name>A0A9J5ZQ87_SOLCO</name>
<comment type="caution">
    <text evidence="1">The sequence shown here is derived from an EMBL/GenBank/DDBJ whole genome shotgun (WGS) entry which is preliminary data.</text>
</comment>
<proteinExistence type="predicted"/>
<organism evidence="1 2">
    <name type="scientific">Solanum commersonii</name>
    <name type="common">Commerson's wild potato</name>
    <name type="synonym">Commerson's nightshade</name>
    <dbReference type="NCBI Taxonomy" id="4109"/>
    <lineage>
        <taxon>Eukaryota</taxon>
        <taxon>Viridiplantae</taxon>
        <taxon>Streptophyta</taxon>
        <taxon>Embryophyta</taxon>
        <taxon>Tracheophyta</taxon>
        <taxon>Spermatophyta</taxon>
        <taxon>Magnoliopsida</taxon>
        <taxon>eudicotyledons</taxon>
        <taxon>Gunneridae</taxon>
        <taxon>Pentapetalae</taxon>
        <taxon>asterids</taxon>
        <taxon>lamiids</taxon>
        <taxon>Solanales</taxon>
        <taxon>Solanaceae</taxon>
        <taxon>Solanoideae</taxon>
        <taxon>Solaneae</taxon>
        <taxon>Solanum</taxon>
    </lineage>
</organism>
<dbReference type="EMBL" id="JACXVP010000003">
    <property type="protein sequence ID" value="KAG5614350.1"/>
    <property type="molecule type" value="Genomic_DNA"/>
</dbReference>
<evidence type="ECO:0000313" key="2">
    <source>
        <dbReference type="Proteomes" id="UP000824120"/>
    </source>
</evidence>
<reference evidence="1 2" key="1">
    <citation type="submission" date="2020-09" db="EMBL/GenBank/DDBJ databases">
        <title>De no assembly of potato wild relative species, Solanum commersonii.</title>
        <authorList>
            <person name="Cho K."/>
        </authorList>
    </citation>
    <scope>NUCLEOTIDE SEQUENCE [LARGE SCALE GENOMIC DNA]</scope>
    <source>
        <strain evidence="1">LZ3.2</strain>
        <tissue evidence="1">Leaf</tissue>
    </source>
</reference>
<gene>
    <name evidence="1" type="ORF">H5410_014174</name>
</gene>
<sequence>MSSKLKGGVMVRPMLLYEIEWLVKNAHIWMCGTLKEMIRNEIIWGKVEVTLVLTDKMREPSWLRWPYEHRRCEDTLIRRYERLVIAGLRRGRSRTKKN</sequence>
<protein>
    <submittedName>
        <fullName evidence="1">Uncharacterized protein</fullName>
    </submittedName>
</protein>
<dbReference type="Proteomes" id="UP000824120">
    <property type="component" value="Chromosome 3"/>
</dbReference>
<keyword evidence="2" id="KW-1185">Reference proteome</keyword>
<accession>A0A9J5ZQ87</accession>
<evidence type="ECO:0000313" key="1">
    <source>
        <dbReference type="EMBL" id="KAG5614350.1"/>
    </source>
</evidence>